<dbReference type="AlphaFoldDB" id="A0A8J2NN98"/>
<dbReference type="InterPro" id="IPR018114">
    <property type="entry name" value="TRYPSIN_HIS"/>
</dbReference>
<accession>A0A8J2NN98</accession>
<sequence>LLTAAHCLICNSFENIKVELRNGVRMNVMEILIHPDYERNCSSEEQTSRENDIALVRLDEEIQDV</sequence>
<dbReference type="Pfam" id="PF00089">
    <property type="entry name" value="Trypsin"/>
    <property type="match status" value="1"/>
</dbReference>
<dbReference type="PROSITE" id="PS00134">
    <property type="entry name" value="TRYPSIN_HIS"/>
    <property type="match status" value="1"/>
</dbReference>
<dbReference type="InterPro" id="IPR001254">
    <property type="entry name" value="Trypsin_dom"/>
</dbReference>
<comment type="caution">
    <text evidence="2">The sequence shown here is derived from an EMBL/GenBank/DDBJ whole genome shotgun (WGS) entry which is preliminary data.</text>
</comment>
<organism evidence="2 3">
    <name type="scientific">Allacma fusca</name>
    <dbReference type="NCBI Taxonomy" id="39272"/>
    <lineage>
        <taxon>Eukaryota</taxon>
        <taxon>Metazoa</taxon>
        <taxon>Ecdysozoa</taxon>
        <taxon>Arthropoda</taxon>
        <taxon>Hexapoda</taxon>
        <taxon>Collembola</taxon>
        <taxon>Symphypleona</taxon>
        <taxon>Sminthuridae</taxon>
        <taxon>Allacma</taxon>
    </lineage>
</organism>
<feature type="domain" description="Peptidase S1" evidence="1">
    <location>
        <begin position="2"/>
        <end position="61"/>
    </location>
</feature>
<dbReference type="GO" id="GO:0006508">
    <property type="term" value="P:proteolysis"/>
    <property type="evidence" value="ECO:0007669"/>
    <property type="project" value="InterPro"/>
</dbReference>
<dbReference type="GO" id="GO:0004252">
    <property type="term" value="F:serine-type endopeptidase activity"/>
    <property type="evidence" value="ECO:0007669"/>
    <property type="project" value="InterPro"/>
</dbReference>
<feature type="non-terminal residue" evidence="2">
    <location>
        <position position="65"/>
    </location>
</feature>
<reference evidence="2" key="1">
    <citation type="submission" date="2021-06" db="EMBL/GenBank/DDBJ databases">
        <authorList>
            <person name="Hodson N. C."/>
            <person name="Mongue J. A."/>
            <person name="Jaron S. K."/>
        </authorList>
    </citation>
    <scope>NUCLEOTIDE SEQUENCE</scope>
</reference>
<dbReference type="EMBL" id="CAJVCH010034675">
    <property type="protein sequence ID" value="CAG7715564.1"/>
    <property type="molecule type" value="Genomic_DNA"/>
</dbReference>
<feature type="non-terminal residue" evidence="2">
    <location>
        <position position="1"/>
    </location>
</feature>
<evidence type="ECO:0000313" key="3">
    <source>
        <dbReference type="Proteomes" id="UP000708208"/>
    </source>
</evidence>
<name>A0A8J2NN98_9HEXA</name>
<evidence type="ECO:0000313" key="2">
    <source>
        <dbReference type="EMBL" id="CAG7715564.1"/>
    </source>
</evidence>
<gene>
    <name evidence="2" type="ORF">AFUS01_LOCUS5430</name>
</gene>
<proteinExistence type="predicted"/>
<protein>
    <recommendedName>
        <fullName evidence="1">Peptidase S1 domain-containing protein</fullName>
    </recommendedName>
</protein>
<keyword evidence="3" id="KW-1185">Reference proteome</keyword>
<evidence type="ECO:0000259" key="1">
    <source>
        <dbReference type="Pfam" id="PF00089"/>
    </source>
</evidence>
<dbReference type="Proteomes" id="UP000708208">
    <property type="component" value="Unassembled WGS sequence"/>
</dbReference>